<dbReference type="AlphaFoldDB" id="A0A2R7Y8B4"/>
<dbReference type="Proteomes" id="UP000244066">
    <property type="component" value="Unassembled WGS sequence"/>
</dbReference>
<accession>A0A2R7Y8B4</accession>
<comment type="caution">
    <text evidence="1">The sequence shown here is derived from an EMBL/GenBank/DDBJ whole genome shotgun (WGS) entry which is preliminary data.</text>
</comment>
<organism evidence="1 2">
    <name type="scientific">Candidatus Terraquivivens tikiterensis</name>
    <dbReference type="NCBI Taxonomy" id="1980982"/>
    <lineage>
        <taxon>Archaea</taxon>
        <taxon>Nitrososphaerota</taxon>
        <taxon>Candidatus Wolframiiraptoraceae</taxon>
        <taxon>Candidatus Terraquivivens</taxon>
    </lineage>
</organism>
<protein>
    <submittedName>
        <fullName evidence="1">Uncharacterized protein</fullName>
    </submittedName>
</protein>
<evidence type="ECO:0000313" key="2">
    <source>
        <dbReference type="Proteomes" id="UP000244066"/>
    </source>
</evidence>
<dbReference type="EMBL" id="NDWU01000004">
    <property type="protein sequence ID" value="PUA33791.1"/>
    <property type="molecule type" value="Genomic_DNA"/>
</dbReference>
<sequence>MIWPKLDDGTTDRDVGLYDCMVILAAMGQDFAEGLRRMTAAALGNEKPYKPYQDRIKSAGLRGRSKELYGLKGPVDLVKKRPYLERCRECMAASLRGWPT</sequence>
<evidence type="ECO:0000313" key="1">
    <source>
        <dbReference type="EMBL" id="PUA33791.1"/>
    </source>
</evidence>
<gene>
    <name evidence="1" type="ORF">B9J98_02300</name>
</gene>
<proteinExistence type="predicted"/>
<reference evidence="1 2" key="1">
    <citation type="submission" date="2017-04" db="EMBL/GenBank/DDBJ databases">
        <title>Draft Aigarchaeota genome from a New Zealand hot spring.</title>
        <authorList>
            <person name="Reysenbach A.-L."/>
            <person name="Donaho J.A."/>
            <person name="Gerhart J."/>
            <person name="Kelley J.F."/>
            <person name="Kouba K."/>
            <person name="Podar M."/>
            <person name="Stott M."/>
        </authorList>
    </citation>
    <scope>NUCLEOTIDE SEQUENCE [LARGE SCALE GENOMIC DNA]</scope>
    <source>
        <strain evidence="1">NZ13_MG1</strain>
    </source>
</reference>
<name>A0A2R7Y8B4_9ARCH</name>